<proteinExistence type="predicted"/>
<dbReference type="EMBL" id="VOIH02000009">
    <property type="protein sequence ID" value="KAF3437849.1"/>
    <property type="molecule type" value="Genomic_DNA"/>
</dbReference>
<gene>
    <name evidence="1" type="ORF">FNV43_RR20605</name>
</gene>
<evidence type="ECO:0000313" key="2">
    <source>
        <dbReference type="Proteomes" id="UP000796880"/>
    </source>
</evidence>
<keyword evidence="2" id="KW-1185">Reference proteome</keyword>
<name>A0A8K0E117_9ROSA</name>
<dbReference type="AlphaFoldDB" id="A0A8K0E117"/>
<accession>A0A8K0E117</accession>
<evidence type="ECO:0000313" key="1">
    <source>
        <dbReference type="EMBL" id="KAF3437849.1"/>
    </source>
</evidence>
<reference evidence="1" key="1">
    <citation type="submission" date="2020-03" db="EMBL/GenBank/DDBJ databases">
        <title>A high-quality chromosome-level genome assembly of a woody plant with both climbing and erect habits, Rhamnella rubrinervis.</title>
        <authorList>
            <person name="Lu Z."/>
            <person name="Yang Y."/>
            <person name="Zhu X."/>
            <person name="Sun Y."/>
        </authorList>
    </citation>
    <scope>NUCLEOTIDE SEQUENCE</scope>
    <source>
        <strain evidence="1">BYM</strain>
        <tissue evidence="1">Leaf</tissue>
    </source>
</reference>
<dbReference type="Proteomes" id="UP000796880">
    <property type="component" value="Unassembled WGS sequence"/>
</dbReference>
<protein>
    <submittedName>
        <fullName evidence="1">Uncharacterized protein</fullName>
    </submittedName>
</protein>
<sequence>MGIGGVCGHPWCDNGRRPPCRRSAAVNGGRRRRNSKNSGDGGIFPKGVARFWDPHAMMVGNVRPEHGTGSDRDIGCGFGAGVSNVLGVARDASCGGGATLLVRCWGLSSGALREAPYGWSLVLGLRHALLSRRASQSNPRYGRDTGNEFAS</sequence>
<organism evidence="1 2">
    <name type="scientific">Rhamnella rubrinervis</name>
    <dbReference type="NCBI Taxonomy" id="2594499"/>
    <lineage>
        <taxon>Eukaryota</taxon>
        <taxon>Viridiplantae</taxon>
        <taxon>Streptophyta</taxon>
        <taxon>Embryophyta</taxon>
        <taxon>Tracheophyta</taxon>
        <taxon>Spermatophyta</taxon>
        <taxon>Magnoliopsida</taxon>
        <taxon>eudicotyledons</taxon>
        <taxon>Gunneridae</taxon>
        <taxon>Pentapetalae</taxon>
        <taxon>rosids</taxon>
        <taxon>fabids</taxon>
        <taxon>Rosales</taxon>
        <taxon>Rhamnaceae</taxon>
        <taxon>rhamnoid group</taxon>
        <taxon>Rhamneae</taxon>
        <taxon>Rhamnella</taxon>
    </lineage>
</organism>
<comment type="caution">
    <text evidence="1">The sequence shown here is derived from an EMBL/GenBank/DDBJ whole genome shotgun (WGS) entry which is preliminary data.</text>
</comment>